<proteinExistence type="predicted"/>
<dbReference type="EMBL" id="CADCWO010000257">
    <property type="protein sequence ID" value="CAA9590109.1"/>
    <property type="molecule type" value="Genomic_DNA"/>
</dbReference>
<evidence type="ECO:0000313" key="1">
    <source>
        <dbReference type="EMBL" id="CAA9590109.1"/>
    </source>
</evidence>
<name>A0A6J4VX81_9CYAN</name>
<protein>
    <submittedName>
        <fullName evidence="1">Uncharacterized protein</fullName>
    </submittedName>
</protein>
<gene>
    <name evidence="1" type="ORF">AVDCRST_MAG81-5127</name>
</gene>
<reference evidence="1" key="1">
    <citation type="submission" date="2020-02" db="EMBL/GenBank/DDBJ databases">
        <authorList>
            <person name="Meier V. D."/>
        </authorList>
    </citation>
    <scope>NUCLEOTIDE SEQUENCE</scope>
    <source>
        <strain evidence="1">AVDCRST_MAG81</strain>
    </source>
</reference>
<dbReference type="AlphaFoldDB" id="A0A6J4VX81"/>
<organism evidence="1">
    <name type="scientific">uncultured Synechococcales cyanobacterium</name>
    <dbReference type="NCBI Taxonomy" id="1936017"/>
    <lineage>
        <taxon>Bacteria</taxon>
        <taxon>Bacillati</taxon>
        <taxon>Cyanobacteriota</taxon>
        <taxon>Cyanophyceae</taxon>
        <taxon>Synechococcales</taxon>
        <taxon>environmental samples</taxon>
    </lineage>
</organism>
<sequence length="74" mass="8272">MLEELIDPACAPTQTGGWRVANLKLQADQVILGASQRSTQDKAGSDNRFRFNFISRYHRGCQGYPVKVVNFNSV</sequence>
<accession>A0A6J4VX81</accession>